<protein>
    <submittedName>
        <fullName evidence="1">Uncharacterized protein</fullName>
    </submittedName>
</protein>
<dbReference type="Proteomes" id="UP000638560">
    <property type="component" value="Unassembled WGS sequence"/>
</dbReference>
<keyword evidence="2" id="KW-1185">Reference proteome</keyword>
<sequence length="95" mass="9978">MSVAGSGHWPTGAPQAVHFTVRAIEAYRPDLSVDHPLVVRCAAALHRAAQMSRPVRLQLRGLTLTPSGIMACGYPVDTAADDFAARLGVELGADA</sequence>
<dbReference type="EMBL" id="JADPUN010000192">
    <property type="protein sequence ID" value="MBF9131347.1"/>
    <property type="molecule type" value="Genomic_DNA"/>
</dbReference>
<accession>A0ABS0GYT1</accession>
<evidence type="ECO:0000313" key="1">
    <source>
        <dbReference type="EMBL" id="MBF9131347.1"/>
    </source>
</evidence>
<comment type="caution">
    <text evidence="1">The sequence shown here is derived from an EMBL/GenBank/DDBJ whole genome shotgun (WGS) entry which is preliminary data.</text>
</comment>
<name>A0ABS0GYT1_9ACTN</name>
<evidence type="ECO:0000313" key="2">
    <source>
        <dbReference type="Proteomes" id="UP000638560"/>
    </source>
</evidence>
<dbReference type="RefSeq" id="WP_196202905.1">
    <property type="nucleotide sequence ID" value="NZ_JADPUN010000192.1"/>
</dbReference>
<organism evidence="1 2">
    <name type="scientific">Plantactinospora alkalitolerans</name>
    <dbReference type="NCBI Taxonomy" id="2789879"/>
    <lineage>
        <taxon>Bacteria</taxon>
        <taxon>Bacillati</taxon>
        <taxon>Actinomycetota</taxon>
        <taxon>Actinomycetes</taxon>
        <taxon>Micromonosporales</taxon>
        <taxon>Micromonosporaceae</taxon>
        <taxon>Plantactinospora</taxon>
    </lineage>
</organism>
<gene>
    <name evidence="1" type="ORF">I0C86_20615</name>
</gene>
<reference evidence="1 2" key="1">
    <citation type="submission" date="2020-11" db="EMBL/GenBank/DDBJ databases">
        <title>A novel isolate from a Black sea contaminated sediment with potential to produce alkanes: Plantactinospora alkalitolerans sp. nov.</title>
        <authorList>
            <person name="Carro L."/>
            <person name="Veyisoglu A."/>
            <person name="Guven K."/>
            <person name="Schumann P."/>
            <person name="Klenk H.-P."/>
            <person name="Sahin N."/>
        </authorList>
    </citation>
    <scope>NUCLEOTIDE SEQUENCE [LARGE SCALE GENOMIC DNA]</scope>
    <source>
        <strain evidence="1 2">S1510</strain>
    </source>
</reference>
<proteinExistence type="predicted"/>